<dbReference type="EMBL" id="BDGG01000001">
    <property type="protein sequence ID" value="GAU89538.1"/>
    <property type="molecule type" value="Genomic_DNA"/>
</dbReference>
<reference evidence="2 3" key="1">
    <citation type="journal article" date="2016" name="Nat. Commun.">
        <title>Extremotolerant tardigrade genome and improved radiotolerance of human cultured cells by tardigrade-unique protein.</title>
        <authorList>
            <person name="Hashimoto T."/>
            <person name="Horikawa D.D."/>
            <person name="Saito Y."/>
            <person name="Kuwahara H."/>
            <person name="Kozuka-Hata H."/>
            <person name="Shin-I T."/>
            <person name="Minakuchi Y."/>
            <person name="Ohishi K."/>
            <person name="Motoyama A."/>
            <person name="Aizu T."/>
            <person name="Enomoto A."/>
            <person name="Kondo K."/>
            <person name="Tanaka S."/>
            <person name="Hara Y."/>
            <person name="Koshikawa S."/>
            <person name="Sagara H."/>
            <person name="Miura T."/>
            <person name="Yokobori S."/>
            <person name="Miyagawa K."/>
            <person name="Suzuki Y."/>
            <person name="Kubo T."/>
            <person name="Oyama M."/>
            <person name="Kohara Y."/>
            <person name="Fujiyama A."/>
            <person name="Arakawa K."/>
            <person name="Katayama T."/>
            <person name="Toyoda A."/>
            <person name="Kunieda T."/>
        </authorList>
    </citation>
    <scope>NUCLEOTIDE SEQUENCE [LARGE SCALE GENOMIC DNA]</scope>
    <source>
        <strain evidence="2 3">YOKOZUNA-1</strain>
    </source>
</reference>
<sequence>MEGLYTGSWITLRRGYRTSMSASAVSIAEWDPEFYYQAASRNPCGDFYQKLGPESRTSVVPQQKRAMRKTSKESQVQNAMASD</sequence>
<dbReference type="Proteomes" id="UP000186922">
    <property type="component" value="Unassembled WGS sequence"/>
</dbReference>
<comment type="caution">
    <text evidence="2">The sequence shown here is derived from an EMBL/GenBank/DDBJ whole genome shotgun (WGS) entry which is preliminary data.</text>
</comment>
<organism evidence="2 3">
    <name type="scientific">Ramazzottius varieornatus</name>
    <name type="common">Water bear</name>
    <name type="synonym">Tardigrade</name>
    <dbReference type="NCBI Taxonomy" id="947166"/>
    <lineage>
        <taxon>Eukaryota</taxon>
        <taxon>Metazoa</taxon>
        <taxon>Ecdysozoa</taxon>
        <taxon>Tardigrada</taxon>
        <taxon>Eutardigrada</taxon>
        <taxon>Parachela</taxon>
        <taxon>Hypsibioidea</taxon>
        <taxon>Ramazzottiidae</taxon>
        <taxon>Ramazzottius</taxon>
    </lineage>
</organism>
<protein>
    <submittedName>
        <fullName evidence="2">Uncharacterized protein</fullName>
    </submittedName>
</protein>
<feature type="compositionally biased region" description="Polar residues" evidence="1">
    <location>
        <begin position="73"/>
        <end position="83"/>
    </location>
</feature>
<name>A0A1D1UTN5_RAMVA</name>
<keyword evidence="3" id="KW-1185">Reference proteome</keyword>
<feature type="region of interest" description="Disordered" evidence="1">
    <location>
        <begin position="53"/>
        <end position="83"/>
    </location>
</feature>
<accession>A0A1D1UTN5</accession>
<evidence type="ECO:0000256" key="1">
    <source>
        <dbReference type="SAM" id="MobiDB-lite"/>
    </source>
</evidence>
<gene>
    <name evidence="2" type="primary">RvY_02080-1</name>
    <name evidence="2" type="synonym">RvY_02080.1</name>
    <name evidence="2" type="ORF">RvY_02080</name>
</gene>
<evidence type="ECO:0000313" key="3">
    <source>
        <dbReference type="Proteomes" id="UP000186922"/>
    </source>
</evidence>
<dbReference type="AlphaFoldDB" id="A0A1D1UTN5"/>
<proteinExistence type="predicted"/>
<evidence type="ECO:0000313" key="2">
    <source>
        <dbReference type="EMBL" id="GAU89538.1"/>
    </source>
</evidence>